<feature type="region of interest" description="Disordered" evidence="3">
    <location>
        <begin position="122"/>
        <end position="200"/>
    </location>
</feature>
<gene>
    <name evidence="6" type="ORF">H9868_01285</name>
</gene>
<evidence type="ECO:0000256" key="4">
    <source>
        <dbReference type="SAM" id="Phobius"/>
    </source>
</evidence>
<dbReference type="Gene3D" id="1.10.10.1320">
    <property type="entry name" value="Anti-sigma factor, zinc-finger domain"/>
    <property type="match status" value="1"/>
</dbReference>
<evidence type="ECO:0000259" key="5">
    <source>
        <dbReference type="Pfam" id="PF13490"/>
    </source>
</evidence>
<evidence type="ECO:0000313" key="6">
    <source>
        <dbReference type="EMBL" id="HIW93151.1"/>
    </source>
</evidence>
<dbReference type="Proteomes" id="UP000824192">
    <property type="component" value="Unassembled WGS sequence"/>
</dbReference>
<keyword evidence="4" id="KW-0472">Membrane</keyword>
<name>A0A9D1UNJ2_9FIRM</name>
<keyword evidence="4" id="KW-1133">Transmembrane helix</keyword>
<sequence>MITCDQALELISASLDLPLTTEEQQMLDQHLDGCPECRALLADFQKIHQELSDMTVTPPAALCQGVMDRIKAEEAAEKVVPIRRKARPWVRWGAAAAVFAVVVLGAGSSGMLDIVFHGSTGSAAPPAVTSQDNTQAEETTDSAAAQRKSLPTAEQESAAPTPSATVPPVDEGDAGQEMPAVSSAVQAEQEPSLPQNVTVTPYAGGQAASVEGDSTTRPAVLPAAPPQTPVMDDPMQETVMADPAPEGAEAGLTQEEAEQRLQDWLSAQENGSKTTATSLPANDACTDADSGEASPQLTALGLSADGESWLFAVTTQGGTNHYAVPVDGGAICLLEETD</sequence>
<protein>
    <recommendedName>
        <fullName evidence="2">Anti-sigma-W factor RsiW</fullName>
    </recommendedName>
</protein>
<organism evidence="6 7">
    <name type="scientific">Candidatus Flavonifractor merdipullorum</name>
    <dbReference type="NCBI Taxonomy" id="2838590"/>
    <lineage>
        <taxon>Bacteria</taxon>
        <taxon>Bacillati</taxon>
        <taxon>Bacillota</taxon>
        <taxon>Clostridia</taxon>
        <taxon>Eubacteriales</taxon>
        <taxon>Oscillospiraceae</taxon>
        <taxon>Flavonifractor</taxon>
    </lineage>
</organism>
<proteinExistence type="inferred from homology"/>
<dbReference type="InterPro" id="IPR041916">
    <property type="entry name" value="Anti_sigma_zinc_sf"/>
</dbReference>
<reference evidence="6" key="2">
    <citation type="submission" date="2021-04" db="EMBL/GenBank/DDBJ databases">
        <authorList>
            <person name="Gilroy R."/>
        </authorList>
    </citation>
    <scope>NUCLEOTIDE SEQUENCE</scope>
    <source>
        <strain evidence="6">ChiGjej6B6-1540</strain>
    </source>
</reference>
<feature type="transmembrane region" description="Helical" evidence="4">
    <location>
        <begin position="92"/>
        <end position="112"/>
    </location>
</feature>
<dbReference type="Pfam" id="PF13490">
    <property type="entry name" value="zf-HC2"/>
    <property type="match status" value="1"/>
</dbReference>
<evidence type="ECO:0000256" key="2">
    <source>
        <dbReference type="ARBA" id="ARBA00024438"/>
    </source>
</evidence>
<feature type="compositionally biased region" description="Polar residues" evidence="3">
    <location>
        <begin position="128"/>
        <end position="143"/>
    </location>
</feature>
<accession>A0A9D1UNJ2</accession>
<evidence type="ECO:0000256" key="3">
    <source>
        <dbReference type="SAM" id="MobiDB-lite"/>
    </source>
</evidence>
<keyword evidence="4" id="KW-0812">Transmembrane</keyword>
<comment type="similarity">
    <text evidence="1">Belongs to the zinc-associated anti-sigma factor (ZAS) superfamily. Anti-sigma-W factor family.</text>
</comment>
<dbReference type="AlphaFoldDB" id="A0A9D1UNJ2"/>
<evidence type="ECO:0000256" key="1">
    <source>
        <dbReference type="ARBA" id="ARBA00024353"/>
    </source>
</evidence>
<evidence type="ECO:0000313" key="7">
    <source>
        <dbReference type="Proteomes" id="UP000824192"/>
    </source>
</evidence>
<reference evidence="6" key="1">
    <citation type="journal article" date="2021" name="PeerJ">
        <title>Extensive microbial diversity within the chicken gut microbiome revealed by metagenomics and culture.</title>
        <authorList>
            <person name="Gilroy R."/>
            <person name="Ravi A."/>
            <person name="Getino M."/>
            <person name="Pursley I."/>
            <person name="Horton D.L."/>
            <person name="Alikhan N.F."/>
            <person name="Baker D."/>
            <person name="Gharbi K."/>
            <person name="Hall N."/>
            <person name="Watson M."/>
            <person name="Adriaenssens E.M."/>
            <person name="Foster-Nyarko E."/>
            <person name="Jarju S."/>
            <person name="Secka A."/>
            <person name="Antonio M."/>
            <person name="Oren A."/>
            <person name="Chaudhuri R.R."/>
            <person name="La Ragione R."/>
            <person name="Hildebrand F."/>
            <person name="Pallen M.J."/>
        </authorList>
    </citation>
    <scope>NUCLEOTIDE SEQUENCE</scope>
    <source>
        <strain evidence="6">ChiGjej6B6-1540</strain>
    </source>
</reference>
<feature type="domain" description="Putative zinc-finger" evidence="5">
    <location>
        <begin position="4"/>
        <end position="38"/>
    </location>
</feature>
<dbReference type="InterPro" id="IPR027383">
    <property type="entry name" value="Znf_put"/>
</dbReference>
<comment type="caution">
    <text evidence="6">The sequence shown here is derived from an EMBL/GenBank/DDBJ whole genome shotgun (WGS) entry which is preliminary data.</text>
</comment>
<dbReference type="EMBL" id="DXGA01000025">
    <property type="protein sequence ID" value="HIW93151.1"/>
    <property type="molecule type" value="Genomic_DNA"/>
</dbReference>
<feature type="compositionally biased region" description="Low complexity" evidence="3">
    <location>
        <begin position="157"/>
        <end position="169"/>
    </location>
</feature>